<dbReference type="Gene3D" id="2.40.128.20">
    <property type="match status" value="1"/>
</dbReference>
<organism evidence="1 2">
    <name type="scientific">Salibacterium salarium</name>
    <dbReference type="NCBI Taxonomy" id="284579"/>
    <lineage>
        <taxon>Bacteria</taxon>
        <taxon>Bacillati</taxon>
        <taxon>Bacillota</taxon>
        <taxon>Bacilli</taxon>
        <taxon>Bacillales</taxon>
        <taxon>Bacillaceae</taxon>
    </lineage>
</organism>
<accession>A0A3R9PZE8</accession>
<dbReference type="InterPro" id="IPR012674">
    <property type="entry name" value="Calycin"/>
</dbReference>
<dbReference type="Proteomes" id="UP000275076">
    <property type="component" value="Unassembled WGS sequence"/>
</dbReference>
<name>A0A3R9PZE8_9BACI</name>
<dbReference type="Pfam" id="PF09148">
    <property type="entry name" value="DUF1934"/>
    <property type="match status" value="1"/>
</dbReference>
<dbReference type="RefSeq" id="WP_125560899.1">
    <property type="nucleotide sequence ID" value="NZ_RBVX01000039.1"/>
</dbReference>
<reference evidence="1 2" key="1">
    <citation type="submission" date="2018-10" db="EMBL/GenBank/DDBJ databases">
        <title>Draft genome sequence of Bacillus salarius IM0101, isolated from a hypersaline soil in Inner Mongolia, China.</title>
        <authorList>
            <person name="Yamprayoonswat W."/>
            <person name="Boonvisut S."/>
            <person name="Jumpathong W."/>
            <person name="Sittihan S."/>
            <person name="Ruangsuj P."/>
            <person name="Wanthongcharoen S."/>
            <person name="Thongpramul N."/>
            <person name="Pimmason S."/>
            <person name="Yu B."/>
            <person name="Yasawong M."/>
        </authorList>
    </citation>
    <scope>NUCLEOTIDE SEQUENCE [LARGE SCALE GENOMIC DNA]</scope>
    <source>
        <strain evidence="1 2">IM0101</strain>
    </source>
</reference>
<evidence type="ECO:0000313" key="1">
    <source>
        <dbReference type="EMBL" id="RSL30321.1"/>
    </source>
</evidence>
<evidence type="ECO:0000313" key="2">
    <source>
        <dbReference type="Proteomes" id="UP000275076"/>
    </source>
</evidence>
<dbReference type="EMBL" id="RBVX01000039">
    <property type="protein sequence ID" value="RSL30321.1"/>
    <property type="molecule type" value="Genomic_DNA"/>
</dbReference>
<dbReference type="OrthoDB" id="2352933at2"/>
<dbReference type="AlphaFoldDB" id="A0A3R9PZE8"/>
<comment type="caution">
    <text evidence="1">The sequence shown here is derived from an EMBL/GenBank/DDBJ whole genome shotgun (WGS) entry which is preliminary data.</text>
</comment>
<gene>
    <name evidence="1" type="ORF">D7Z54_26785</name>
</gene>
<dbReference type="InterPro" id="IPR015231">
    <property type="entry name" value="DUF1934"/>
</dbReference>
<protein>
    <submittedName>
        <fullName evidence="1">DUF1934 family protein</fullName>
    </submittedName>
</protein>
<keyword evidence="2" id="KW-1185">Reference proteome</keyword>
<sequence length="158" mass="17858">MERSNYIEEERIEMADTLKTPVDVKMTTNIQQQGEKDQVNLQAKGEVYQKQNFTYVNFTENLDDIGEVSTVLKVGERELTVIRSGSVSMRQRYLSGELTEGTYETPYGKLKTEAETDQVAVMWSDSGSTGRIQFGYDLTLQGTVAGRYDVTISIEEDT</sequence>
<dbReference type="SUPFAM" id="SSF50814">
    <property type="entry name" value="Lipocalins"/>
    <property type="match status" value="1"/>
</dbReference>
<proteinExistence type="predicted"/>